<evidence type="ECO:0000256" key="14">
    <source>
        <dbReference type="ARBA" id="ARBA00032470"/>
    </source>
</evidence>
<dbReference type="Gene3D" id="1.10.1370.10">
    <property type="entry name" value="Neurolysin, domain 3"/>
    <property type="match status" value="1"/>
</dbReference>
<dbReference type="AlphaFoldDB" id="A0A2J6QYD2"/>
<keyword evidence="10" id="KW-0809">Transit peptide</keyword>
<evidence type="ECO:0000259" key="16">
    <source>
        <dbReference type="Pfam" id="PF01432"/>
    </source>
</evidence>
<evidence type="ECO:0000256" key="12">
    <source>
        <dbReference type="ARBA" id="ARBA00023128"/>
    </source>
</evidence>
<dbReference type="InterPro" id="IPR001567">
    <property type="entry name" value="Pept_M3A_M3B_dom"/>
</dbReference>
<evidence type="ECO:0000256" key="9">
    <source>
        <dbReference type="ARBA" id="ARBA00022833"/>
    </source>
</evidence>
<comment type="similarity">
    <text evidence="3 15">Belongs to the peptidase M3 family.</text>
</comment>
<dbReference type="InterPro" id="IPR033851">
    <property type="entry name" value="M3A_MIP"/>
</dbReference>
<evidence type="ECO:0000256" key="11">
    <source>
        <dbReference type="ARBA" id="ARBA00023049"/>
    </source>
</evidence>
<dbReference type="Proteomes" id="UP000235786">
    <property type="component" value="Unassembled WGS sequence"/>
</dbReference>
<keyword evidence="11 15" id="KW-0482">Metalloprotease</keyword>
<comment type="cofactor">
    <cofactor evidence="15">
        <name>Zn(2+)</name>
        <dbReference type="ChEBI" id="CHEBI:29105"/>
    </cofactor>
    <text evidence="15">Binds 1 zinc ion.</text>
</comment>
<evidence type="ECO:0000256" key="7">
    <source>
        <dbReference type="ARBA" id="ARBA00022723"/>
    </source>
</evidence>
<dbReference type="PANTHER" id="PTHR11804:SF79">
    <property type="entry name" value="MITOCHONDRIAL INTERMEDIATE PEPTIDASE"/>
    <property type="match status" value="1"/>
</dbReference>
<evidence type="ECO:0000256" key="8">
    <source>
        <dbReference type="ARBA" id="ARBA00022801"/>
    </source>
</evidence>
<evidence type="ECO:0000256" key="15">
    <source>
        <dbReference type="RuleBase" id="RU003435"/>
    </source>
</evidence>
<reference evidence="17 18" key="1">
    <citation type="submission" date="2016-04" db="EMBL/GenBank/DDBJ databases">
        <title>A degradative enzymes factory behind the ericoid mycorrhizal symbiosis.</title>
        <authorList>
            <consortium name="DOE Joint Genome Institute"/>
            <person name="Martino E."/>
            <person name="Morin E."/>
            <person name="Grelet G."/>
            <person name="Kuo A."/>
            <person name="Kohler A."/>
            <person name="Daghino S."/>
            <person name="Barry K."/>
            <person name="Choi C."/>
            <person name="Cichocki N."/>
            <person name="Clum A."/>
            <person name="Copeland A."/>
            <person name="Hainaut M."/>
            <person name="Haridas S."/>
            <person name="Labutti K."/>
            <person name="Lindquist E."/>
            <person name="Lipzen A."/>
            <person name="Khouja H.-R."/>
            <person name="Murat C."/>
            <person name="Ohm R."/>
            <person name="Olson A."/>
            <person name="Spatafora J."/>
            <person name="Veneault-Fourrey C."/>
            <person name="Henrissat B."/>
            <person name="Grigoriev I."/>
            <person name="Martin F."/>
            <person name="Perotto S."/>
        </authorList>
    </citation>
    <scope>NUCLEOTIDE SEQUENCE [LARGE SCALE GENOMIC DNA]</scope>
    <source>
        <strain evidence="17 18">F</strain>
    </source>
</reference>
<keyword evidence="6 15" id="KW-0645">Protease</keyword>
<keyword evidence="8 15" id="KW-0378">Hydrolase</keyword>
<protein>
    <recommendedName>
        <fullName evidence="5">Mitochondrial intermediate peptidase</fullName>
        <ecNumber evidence="4">3.4.24.59</ecNumber>
    </recommendedName>
    <alternativeName>
        <fullName evidence="14">Octapeptidyl aminopeptidase</fullName>
    </alternativeName>
</protein>
<dbReference type="SUPFAM" id="SSF55486">
    <property type="entry name" value="Metalloproteases ('zincins'), catalytic domain"/>
    <property type="match status" value="1"/>
</dbReference>
<evidence type="ECO:0000256" key="6">
    <source>
        <dbReference type="ARBA" id="ARBA00022670"/>
    </source>
</evidence>
<keyword evidence="12" id="KW-0496">Mitochondrion</keyword>
<dbReference type="EMBL" id="KZ613963">
    <property type="protein sequence ID" value="PMD31249.1"/>
    <property type="molecule type" value="Genomic_DNA"/>
</dbReference>
<keyword evidence="9 15" id="KW-0862">Zinc</keyword>
<dbReference type="EC" id="3.4.24.59" evidence="4"/>
<dbReference type="GO" id="GO:0006627">
    <property type="term" value="P:protein processing involved in protein targeting to mitochondrion"/>
    <property type="evidence" value="ECO:0007669"/>
    <property type="project" value="TreeGrafter"/>
</dbReference>
<dbReference type="InterPro" id="IPR045090">
    <property type="entry name" value="Pept_M3A_M3B"/>
</dbReference>
<evidence type="ECO:0000313" key="17">
    <source>
        <dbReference type="EMBL" id="PMD31249.1"/>
    </source>
</evidence>
<proteinExistence type="inferred from homology"/>
<dbReference type="InterPro" id="IPR024077">
    <property type="entry name" value="Neurolysin/TOP_dom2"/>
</dbReference>
<feature type="domain" description="Peptidase M3A/M3B catalytic" evidence="16">
    <location>
        <begin position="299"/>
        <end position="785"/>
    </location>
</feature>
<evidence type="ECO:0000256" key="4">
    <source>
        <dbReference type="ARBA" id="ARBA00012441"/>
    </source>
</evidence>
<dbReference type="GO" id="GO:0046872">
    <property type="term" value="F:metal ion binding"/>
    <property type="evidence" value="ECO:0007669"/>
    <property type="project" value="UniProtKB-UniRule"/>
</dbReference>
<evidence type="ECO:0000256" key="5">
    <source>
        <dbReference type="ARBA" id="ARBA00018046"/>
    </source>
</evidence>
<dbReference type="Gene3D" id="3.40.390.10">
    <property type="entry name" value="Collagenase (Catalytic Domain)"/>
    <property type="match status" value="1"/>
</dbReference>
<dbReference type="STRING" id="1149755.A0A2J6QYD2"/>
<dbReference type="Pfam" id="PF01432">
    <property type="entry name" value="Peptidase_M3"/>
    <property type="match status" value="1"/>
</dbReference>
<dbReference type="GO" id="GO:0006518">
    <property type="term" value="P:peptide metabolic process"/>
    <property type="evidence" value="ECO:0007669"/>
    <property type="project" value="TreeGrafter"/>
</dbReference>
<organism evidence="17 18">
    <name type="scientific">Hyaloscypha variabilis (strain UAMH 11265 / GT02V1 / F)</name>
    <name type="common">Meliniomyces variabilis</name>
    <dbReference type="NCBI Taxonomy" id="1149755"/>
    <lineage>
        <taxon>Eukaryota</taxon>
        <taxon>Fungi</taxon>
        <taxon>Dikarya</taxon>
        <taxon>Ascomycota</taxon>
        <taxon>Pezizomycotina</taxon>
        <taxon>Leotiomycetes</taxon>
        <taxon>Helotiales</taxon>
        <taxon>Hyaloscyphaceae</taxon>
        <taxon>Hyaloscypha</taxon>
        <taxon>Hyaloscypha variabilis</taxon>
    </lineage>
</organism>
<dbReference type="PANTHER" id="PTHR11804">
    <property type="entry name" value="PROTEASE M3 THIMET OLIGOPEPTIDASE-RELATED"/>
    <property type="match status" value="1"/>
</dbReference>
<evidence type="ECO:0000256" key="2">
    <source>
        <dbReference type="ARBA" id="ARBA00004305"/>
    </source>
</evidence>
<evidence type="ECO:0000313" key="18">
    <source>
        <dbReference type="Proteomes" id="UP000235786"/>
    </source>
</evidence>
<name>A0A2J6QYD2_HYAVF</name>
<accession>A0A2J6QYD2</accession>
<dbReference type="CDD" id="cd06457">
    <property type="entry name" value="M3A_MIP"/>
    <property type="match status" value="1"/>
</dbReference>
<evidence type="ECO:0000256" key="10">
    <source>
        <dbReference type="ARBA" id="ARBA00022946"/>
    </source>
</evidence>
<comment type="subcellular location">
    <subcellularLocation>
        <location evidence="2">Mitochondrion matrix</location>
    </subcellularLocation>
</comment>
<keyword evidence="18" id="KW-1185">Reference proteome</keyword>
<gene>
    <name evidence="17" type="ORF">L207DRAFT_519521</name>
</gene>
<evidence type="ECO:0000256" key="13">
    <source>
        <dbReference type="ARBA" id="ARBA00025208"/>
    </source>
</evidence>
<dbReference type="OrthoDB" id="17530at2759"/>
<sequence>MFKSAIPRPWICSRCIQRQTPARVRRNHAQSTPLASLEETPHLVVKALHSRISINGSAPGARHDDRTLRQIFDSPPFWKEFSQSSKAGRNIGLFQNRYLTEPRGFEDFANATLKKARKLVEKVLSASSTDQYDRVVKDLDRLSDLLCRVIDIADFVRATHPDPRMQGAATKAYAMMFEYMNVLNTTTGLAKQLDIAIEQSSQMTRWGEQEQMVAEILKRDFAKSAIDLPRAERERFVTLSQEISEVGPDFVDYMAPAKEHLTFQSSRLKGMDPMLVRQLTQWGKVTLPSVGGPAIAALRTVQDEATRKEIFMAGRTASRATLGRLRTLLTKRAELAKLSKFESYGQLTLKDKMAKSPESVNGFLQALSKDNRSVVEAEGVDLIMAKMAETNTSHPTLQPWDKEYYMSHILSSVRSRTRNPDFLSSYFSLGRVMQGLSRLFSRLYGIRFVPHESLPGETWNSDVRRLDVVSETDGHVAVLYCDLFSRPGKSPNPAHFTLRCSRLIRNDEIQEAASSNDPIFNSAEEAANDGMAMSKPHPDGIMQLPTIALICDFATELGSHKPSLLNFSEVSTLFHEMGHAIHSILGRTLFQEVSGTRCATDFAELPSVLMEHFAADPSVLALFASHYETDQPLPYEMVAEKLALDKKFEGSDIENQIILSMVDQAYHSALPLDPAFDTTKVYHDLQRTHGTLPPDPAGTSWQGFFGHLYGYGGSYYSYLFDRVLAKRVWQKAFASGQDGGALDRGNGEKFKEDVLKWGGARDPWKCLSNALRDERLEGGGKSAMGLVGSWGIEGGKDGTTR</sequence>
<comment type="function">
    <text evidence="13">Cleaves proteins, imported into the mitochondrion, to their mature size. While most mitochondrial precursor proteins are processed to the mature form in one step by mitochondrial processing peptidase (MPP), the sequential cleavage by MIP of an octapeptide after initial processing by MPP is a required step for a subgroup of nuclear-encoded precursor proteins destined for the matrix or the inner membrane.</text>
</comment>
<dbReference type="GO" id="GO:0004222">
    <property type="term" value="F:metalloendopeptidase activity"/>
    <property type="evidence" value="ECO:0007669"/>
    <property type="project" value="UniProtKB-EC"/>
</dbReference>
<dbReference type="InterPro" id="IPR024079">
    <property type="entry name" value="MetalloPept_cat_dom_sf"/>
</dbReference>
<dbReference type="GO" id="GO:0005759">
    <property type="term" value="C:mitochondrial matrix"/>
    <property type="evidence" value="ECO:0007669"/>
    <property type="project" value="UniProtKB-SubCell"/>
</dbReference>
<evidence type="ECO:0000256" key="1">
    <source>
        <dbReference type="ARBA" id="ARBA00000436"/>
    </source>
</evidence>
<evidence type="ECO:0000256" key="3">
    <source>
        <dbReference type="ARBA" id="ARBA00006040"/>
    </source>
</evidence>
<comment type="catalytic activity">
    <reaction evidence="1">
        <text>Release of an N-terminal octapeptide as second stage of processing of some proteins imported into the mitochondrion.</text>
        <dbReference type="EC" id="3.4.24.59"/>
    </reaction>
</comment>
<keyword evidence="7 15" id="KW-0479">Metal-binding</keyword>